<protein>
    <submittedName>
        <fullName evidence="4">Uncharacterized protein</fullName>
    </submittedName>
</protein>
<keyword evidence="2 3" id="KW-0175">Coiled coil</keyword>
<organism evidence="4 5">
    <name type="scientific">Halocaridina rubra</name>
    <name type="common">Hawaiian red shrimp</name>
    <dbReference type="NCBI Taxonomy" id="373956"/>
    <lineage>
        <taxon>Eukaryota</taxon>
        <taxon>Metazoa</taxon>
        <taxon>Ecdysozoa</taxon>
        <taxon>Arthropoda</taxon>
        <taxon>Crustacea</taxon>
        <taxon>Multicrustacea</taxon>
        <taxon>Malacostraca</taxon>
        <taxon>Eumalacostraca</taxon>
        <taxon>Eucarida</taxon>
        <taxon>Decapoda</taxon>
        <taxon>Pleocyemata</taxon>
        <taxon>Caridea</taxon>
        <taxon>Atyoidea</taxon>
        <taxon>Atyidae</taxon>
        <taxon>Halocaridina</taxon>
    </lineage>
</organism>
<reference evidence="4 5" key="1">
    <citation type="submission" date="2023-11" db="EMBL/GenBank/DDBJ databases">
        <title>Halocaridina rubra genome assembly.</title>
        <authorList>
            <person name="Smith C."/>
        </authorList>
    </citation>
    <scope>NUCLEOTIDE SEQUENCE [LARGE SCALE GENOMIC DNA]</scope>
    <source>
        <strain evidence="4">EP-1</strain>
        <tissue evidence="4">Whole</tissue>
    </source>
</reference>
<accession>A0AAN8WWX5</accession>
<evidence type="ECO:0000256" key="1">
    <source>
        <dbReference type="ARBA" id="ARBA00005702"/>
    </source>
</evidence>
<keyword evidence="5" id="KW-1185">Reference proteome</keyword>
<dbReference type="GO" id="GO:0005737">
    <property type="term" value="C:cytoplasm"/>
    <property type="evidence" value="ECO:0007669"/>
    <property type="project" value="TreeGrafter"/>
</dbReference>
<feature type="coiled-coil region" evidence="3">
    <location>
        <begin position="373"/>
        <end position="400"/>
    </location>
</feature>
<evidence type="ECO:0000256" key="2">
    <source>
        <dbReference type="ARBA" id="ARBA00023054"/>
    </source>
</evidence>
<evidence type="ECO:0000313" key="4">
    <source>
        <dbReference type="EMBL" id="KAK7073860.1"/>
    </source>
</evidence>
<dbReference type="AlphaFoldDB" id="A0AAN8WWX5"/>
<comment type="caution">
    <text evidence="4">The sequence shown here is derived from an EMBL/GenBank/DDBJ whole genome shotgun (WGS) entry which is preliminary data.</text>
</comment>
<dbReference type="PANTHER" id="PTHR19307:SF14">
    <property type="entry name" value="TUMOR PROTEIN D52"/>
    <property type="match status" value="1"/>
</dbReference>
<dbReference type="PANTHER" id="PTHR19307">
    <property type="entry name" value="TUMOR PROTEIN D52"/>
    <property type="match status" value="1"/>
</dbReference>
<proteinExistence type="inferred from homology"/>
<evidence type="ECO:0000256" key="3">
    <source>
        <dbReference type="SAM" id="Coils"/>
    </source>
</evidence>
<comment type="similarity">
    <text evidence="1">Belongs to the TPD52 family.</text>
</comment>
<evidence type="ECO:0000313" key="5">
    <source>
        <dbReference type="Proteomes" id="UP001381693"/>
    </source>
</evidence>
<gene>
    <name evidence="4" type="ORF">SK128_021487</name>
</gene>
<dbReference type="InterPro" id="IPR007327">
    <property type="entry name" value="TPD52"/>
</dbReference>
<sequence length="477" mass="53486">MSQSEDIQNNNFQLSPSLPVDSNIISPATTTAANGEGVTYNFPASASVLAQYVARNVDSLGEESSLSSVGSITYNDEYLEDPLPELTLENLHIPKDYIDPSLGYVFVNNVSNHQGYLDNSQALLQQLEELGVRVNDDDYSSLDFEINRTSPSVASVISNVSDYVPITTAVIEGEQESCDDDDDERMTAYYGGEQVVESFSRSLTPSGTGSSKGIASAASKENDRYCDDVDDFSIDIEDLDHEVAEAEILPNGGIKVTYDNYRKDYRPRISSHQNFLRYLELVHDRAEQTEETVKGAGAKIPISSTHPKYSLEQYKLLLLALRKKLKISERVTNLSALPNKYSKKIQKLLAEEITYDAMTPDSGVHENFTNLSAEEQEKQREEWNAELIKTEEEIQTLRQVLGSKVKHAQDLKRRLGITVWREFTEDFNQSMKNVRESQTIANPFRGDPYCVVLRILNQEETDPNSTPQQGVKKGIQH</sequence>
<dbReference type="EMBL" id="JAXCGZ010012014">
    <property type="protein sequence ID" value="KAK7073860.1"/>
    <property type="molecule type" value="Genomic_DNA"/>
</dbReference>
<dbReference type="Proteomes" id="UP001381693">
    <property type="component" value="Unassembled WGS sequence"/>
</dbReference>
<name>A0AAN8WWX5_HALRR</name>
<dbReference type="Pfam" id="PF04201">
    <property type="entry name" value="TPD52"/>
    <property type="match status" value="1"/>
</dbReference>